<feature type="non-terminal residue" evidence="1">
    <location>
        <position position="1"/>
    </location>
</feature>
<name>A0A7J8T100_GOSDV</name>
<accession>A0A7J8T100</accession>
<dbReference type="Proteomes" id="UP000593561">
    <property type="component" value="Unassembled WGS sequence"/>
</dbReference>
<organism evidence="1 2">
    <name type="scientific">Gossypium davidsonii</name>
    <name type="common">Davidson's cotton</name>
    <name type="synonym">Gossypium klotzschianum subsp. davidsonii</name>
    <dbReference type="NCBI Taxonomy" id="34287"/>
    <lineage>
        <taxon>Eukaryota</taxon>
        <taxon>Viridiplantae</taxon>
        <taxon>Streptophyta</taxon>
        <taxon>Embryophyta</taxon>
        <taxon>Tracheophyta</taxon>
        <taxon>Spermatophyta</taxon>
        <taxon>Magnoliopsida</taxon>
        <taxon>eudicotyledons</taxon>
        <taxon>Gunneridae</taxon>
        <taxon>Pentapetalae</taxon>
        <taxon>rosids</taxon>
        <taxon>malvids</taxon>
        <taxon>Malvales</taxon>
        <taxon>Malvaceae</taxon>
        <taxon>Malvoideae</taxon>
        <taxon>Gossypium</taxon>
    </lineage>
</organism>
<protein>
    <submittedName>
        <fullName evidence="1">Uncharacterized protein</fullName>
    </submittedName>
</protein>
<evidence type="ECO:0000313" key="1">
    <source>
        <dbReference type="EMBL" id="MBA0632031.1"/>
    </source>
</evidence>
<dbReference type="AlphaFoldDB" id="A0A7J8T100"/>
<proteinExistence type="predicted"/>
<feature type="non-terminal residue" evidence="1">
    <location>
        <position position="70"/>
    </location>
</feature>
<sequence>KCTITLEDVALQLDLSPVVKGLVHVGDWSAICYQLLSKVLNKFSSNWIEMKWLEDNFSYLDNSFNAIERQ</sequence>
<evidence type="ECO:0000313" key="2">
    <source>
        <dbReference type="Proteomes" id="UP000593561"/>
    </source>
</evidence>
<reference evidence="1 2" key="1">
    <citation type="journal article" date="2019" name="Genome Biol. Evol.">
        <title>Insights into the evolution of the New World diploid cottons (Gossypium, subgenus Houzingenia) based on genome sequencing.</title>
        <authorList>
            <person name="Grover C.E."/>
            <person name="Arick M.A. 2nd"/>
            <person name="Thrash A."/>
            <person name="Conover J.L."/>
            <person name="Sanders W.S."/>
            <person name="Peterson D.G."/>
            <person name="Frelichowski J.E."/>
            <person name="Scheffler J.A."/>
            <person name="Scheffler B.E."/>
            <person name="Wendel J.F."/>
        </authorList>
    </citation>
    <scope>NUCLEOTIDE SEQUENCE [LARGE SCALE GENOMIC DNA]</scope>
    <source>
        <strain evidence="1">27</strain>
        <tissue evidence="1">Leaf</tissue>
    </source>
</reference>
<dbReference type="EMBL" id="JABFAC010000013">
    <property type="protein sequence ID" value="MBA0632031.1"/>
    <property type="molecule type" value="Genomic_DNA"/>
</dbReference>
<gene>
    <name evidence="1" type="ORF">Godav_000848</name>
</gene>
<comment type="caution">
    <text evidence="1">The sequence shown here is derived from an EMBL/GenBank/DDBJ whole genome shotgun (WGS) entry which is preliminary data.</text>
</comment>
<keyword evidence="2" id="KW-1185">Reference proteome</keyword>